<dbReference type="Gene3D" id="1.10.4030.10">
    <property type="entry name" value="Porin chaperone SurA, peptide-binding domain"/>
    <property type="match status" value="1"/>
</dbReference>
<dbReference type="InterPro" id="IPR027304">
    <property type="entry name" value="Trigger_fact/SurA_dom_sf"/>
</dbReference>
<keyword evidence="1" id="KW-1133">Transmembrane helix</keyword>
<proteinExistence type="predicted"/>
<comment type="caution">
    <text evidence="2">The sequence shown here is derived from an EMBL/GenBank/DDBJ whole genome shotgun (WGS) entry which is preliminary data.</text>
</comment>
<dbReference type="EMBL" id="MHBW01000035">
    <property type="protein sequence ID" value="OGY07814.1"/>
    <property type="molecule type" value="Genomic_DNA"/>
</dbReference>
<reference evidence="2 3" key="1">
    <citation type="journal article" date="2016" name="Nat. Commun.">
        <title>Thousands of microbial genomes shed light on interconnected biogeochemical processes in an aquifer system.</title>
        <authorList>
            <person name="Anantharaman K."/>
            <person name="Brown C.T."/>
            <person name="Hug L.A."/>
            <person name="Sharon I."/>
            <person name="Castelle C.J."/>
            <person name="Probst A.J."/>
            <person name="Thomas B.C."/>
            <person name="Singh A."/>
            <person name="Wilkins M.J."/>
            <person name="Karaoz U."/>
            <person name="Brodie E.L."/>
            <person name="Williams K.H."/>
            <person name="Hubbard S.S."/>
            <person name="Banfield J.F."/>
        </authorList>
    </citation>
    <scope>NUCLEOTIDE SEQUENCE [LARGE SCALE GENOMIC DNA]</scope>
</reference>
<keyword evidence="1" id="KW-0812">Transmembrane</keyword>
<dbReference type="Proteomes" id="UP000177967">
    <property type="component" value="Unassembled WGS sequence"/>
</dbReference>
<evidence type="ECO:0000313" key="3">
    <source>
        <dbReference type="Proteomes" id="UP000177967"/>
    </source>
</evidence>
<evidence type="ECO:0008006" key="4">
    <source>
        <dbReference type="Google" id="ProtNLM"/>
    </source>
</evidence>
<organism evidence="2 3">
    <name type="scientific">Candidatus Blackburnbacteria bacterium RIFCSPHIGHO2_01_FULL_43_15b</name>
    <dbReference type="NCBI Taxonomy" id="1797513"/>
    <lineage>
        <taxon>Bacteria</taxon>
        <taxon>Candidatus Blackburniibacteriota</taxon>
    </lineage>
</organism>
<evidence type="ECO:0000256" key="1">
    <source>
        <dbReference type="SAM" id="Phobius"/>
    </source>
</evidence>
<evidence type="ECO:0000313" key="2">
    <source>
        <dbReference type="EMBL" id="OGY07814.1"/>
    </source>
</evidence>
<gene>
    <name evidence="2" type="ORF">A2782_01585</name>
</gene>
<name>A0A1G1UXF9_9BACT</name>
<dbReference type="SUPFAM" id="SSF109998">
    <property type="entry name" value="Triger factor/SurA peptide-binding domain-like"/>
    <property type="match status" value="1"/>
</dbReference>
<sequence>MAAKTRTQTKSKSGVKASKVESSVLPQTIPPLSILKKVHRPSSGWVAFWALVLFLLALSIWKRNWVLAATVYNKPVWGFEVLNRMDKNYREAELQAVIDGRVIMDEAAKRNAVPAPEDVKNRFIELENRYGGADTFKRLLAQQGQSRESFESTLKLQLAMEKMYSSEINITEQDIDNYVKENKNLLIATDAASQRQEAKQQLTDQKQQEVFSQKFAELKQKANVRIF</sequence>
<dbReference type="STRING" id="1797513.A2782_01585"/>
<dbReference type="AlphaFoldDB" id="A0A1G1UXF9"/>
<feature type="transmembrane region" description="Helical" evidence="1">
    <location>
        <begin position="43"/>
        <end position="61"/>
    </location>
</feature>
<keyword evidence="1" id="KW-0472">Membrane</keyword>
<protein>
    <recommendedName>
        <fullName evidence="4">PpiC domain-containing protein</fullName>
    </recommendedName>
</protein>
<accession>A0A1G1UXF9</accession>